<gene>
    <name evidence="4" type="ORF">C7Y72_06820</name>
</gene>
<dbReference type="PANTHER" id="PTHR31793:SF27">
    <property type="entry name" value="NOVEL THIOESTERASE SUPERFAMILY DOMAIN AND SAPOSIN A-TYPE DOMAIN CONTAINING PROTEIN (0610012H03RIK)"/>
    <property type="match status" value="1"/>
</dbReference>
<sequence>MAAFVTPLRVRYGECDPQGIVFNANYVAYFDVVLTELWRAAFGSYDALTDRGLDMVVGEVGARFLGSARFDDLLDLSLTVERLGTTAMTCAIDVVRDGEVLVAGSIRHVFVDAATMTKTAIPDDVRAALAPWTAAGA</sequence>
<dbReference type="Pfam" id="PF03061">
    <property type="entry name" value="4HBT"/>
    <property type="match status" value="1"/>
</dbReference>
<evidence type="ECO:0000313" key="4">
    <source>
        <dbReference type="EMBL" id="PTL59384.1"/>
    </source>
</evidence>
<keyword evidence="2" id="KW-0378">Hydrolase</keyword>
<dbReference type="NCBIfam" id="TIGR00051">
    <property type="entry name" value="YbgC/FadM family acyl-CoA thioesterase"/>
    <property type="match status" value="1"/>
</dbReference>
<dbReference type="OrthoDB" id="9799036at2"/>
<dbReference type="RefSeq" id="WP_107567963.1">
    <property type="nucleotide sequence ID" value="NZ_PYYB01000001.1"/>
</dbReference>
<evidence type="ECO:0000256" key="1">
    <source>
        <dbReference type="ARBA" id="ARBA00005953"/>
    </source>
</evidence>
<dbReference type="PANTHER" id="PTHR31793">
    <property type="entry name" value="4-HYDROXYBENZOYL-COA THIOESTERASE FAMILY MEMBER"/>
    <property type="match status" value="1"/>
</dbReference>
<feature type="domain" description="Thioesterase" evidence="3">
    <location>
        <begin position="18"/>
        <end position="102"/>
    </location>
</feature>
<evidence type="ECO:0000313" key="5">
    <source>
        <dbReference type="Proteomes" id="UP000240739"/>
    </source>
</evidence>
<name>A0A2T4UJG5_9ACTN</name>
<dbReference type="CDD" id="cd00586">
    <property type="entry name" value="4HBT"/>
    <property type="match status" value="1"/>
</dbReference>
<evidence type="ECO:0000259" key="3">
    <source>
        <dbReference type="Pfam" id="PF03061"/>
    </source>
</evidence>
<accession>A0A2T4UJG5</accession>
<dbReference type="InterPro" id="IPR029069">
    <property type="entry name" value="HotDog_dom_sf"/>
</dbReference>
<keyword evidence="5" id="KW-1185">Reference proteome</keyword>
<dbReference type="InterPro" id="IPR006683">
    <property type="entry name" value="Thioestr_dom"/>
</dbReference>
<evidence type="ECO:0000256" key="2">
    <source>
        <dbReference type="ARBA" id="ARBA00022801"/>
    </source>
</evidence>
<dbReference type="Proteomes" id="UP000240739">
    <property type="component" value="Unassembled WGS sequence"/>
</dbReference>
<dbReference type="AlphaFoldDB" id="A0A2T4UJG5"/>
<organism evidence="4 5">
    <name type="scientific">Paraconexibacter algicola</name>
    <dbReference type="NCBI Taxonomy" id="2133960"/>
    <lineage>
        <taxon>Bacteria</taxon>
        <taxon>Bacillati</taxon>
        <taxon>Actinomycetota</taxon>
        <taxon>Thermoleophilia</taxon>
        <taxon>Solirubrobacterales</taxon>
        <taxon>Paraconexibacteraceae</taxon>
        <taxon>Paraconexibacter</taxon>
    </lineage>
</organism>
<comment type="similarity">
    <text evidence="1">Belongs to the 4-hydroxybenzoyl-CoA thioesterase family.</text>
</comment>
<comment type="caution">
    <text evidence="4">The sequence shown here is derived from an EMBL/GenBank/DDBJ whole genome shotgun (WGS) entry which is preliminary data.</text>
</comment>
<dbReference type="GO" id="GO:0047617">
    <property type="term" value="F:fatty acyl-CoA hydrolase activity"/>
    <property type="evidence" value="ECO:0007669"/>
    <property type="project" value="TreeGrafter"/>
</dbReference>
<dbReference type="InterPro" id="IPR050563">
    <property type="entry name" value="4-hydroxybenzoyl-CoA_TE"/>
</dbReference>
<dbReference type="Gene3D" id="3.10.129.10">
    <property type="entry name" value="Hotdog Thioesterase"/>
    <property type="match status" value="1"/>
</dbReference>
<proteinExistence type="inferred from homology"/>
<protein>
    <submittedName>
        <fullName evidence="4">Acyl-CoA thioesterase</fullName>
    </submittedName>
</protein>
<dbReference type="EMBL" id="PYYB01000001">
    <property type="protein sequence ID" value="PTL59384.1"/>
    <property type="molecule type" value="Genomic_DNA"/>
</dbReference>
<dbReference type="PIRSF" id="PIRSF003230">
    <property type="entry name" value="YbgC"/>
    <property type="match status" value="1"/>
</dbReference>
<dbReference type="SUPFAM" id="SSF54637">
    <property type="entry name" value="Thioesterase/thiol ester dehydrase-isomerase"/>
    <property type="match status" value="1"/>
</dbReference>
<reference evidence="4 5" key="1">
    <citation type="submission" date="2018-03" db="EMBL/GenBank/DDBJ databases">
        <title>Aquarubrobacter algicola gen. nov., sp. nov., a novel actinobacterium isolated from shallow eutrophic lake during the end of cyanobacterial harmful algal blooms.</title>
        <authorList>
            <person name="Chun S.J."/>
        </authorList>
    </citation>
    <scope>NUCLEOTIDE SEQUENCE [LARGE SCALE GENOMIC DNA]</scope>
    <source>
        <strain evidence="4 5">Seoho-28</strain>
    </source>
</reference>
<dbReference type="InterPro" id="IPR006684">
    <property type="entry name" value="YbgC/YbaW"/>
</dbReference>